<dbReference type="GO" id="GO:0051539">
    <property type="term" value="F:4 iron, 4 sulfur cluster binding"/>
    <property type="evidence" value="ECO:0007669"/>
    <property type="project" value="UniProtKB-KW"/>
</dbReference>
<organism evidence="6 7">
    <name type="scientific">Mycobacterium arosiense ATCC BAA-1401 = DSM 45069</name>
    <dbReference type="NCBI Taxonomy" id="1265311"/>
    <lineage>
        <taxon>Bacteria</taxon>
        <taxon>Bacillati</taxon>
        <taxon>Actinomycetota</taxon>
        <taxon>Actinomycetes</taxon>
        <taxon>Mycobacteriales</taxon>
        <taxon>Mycobacteriaceae</taxon>
        <taxon>Mycobacterium</taxon>
        <taxon>Mycobacterium avium complex (MAC)</taxon>
    </lineage>
</organism>
<keyword evidence="1" id="KW-0004">4Fe-4S</keyword>
<dbReference type="SUPFAM" id="SSF50692">
    <property type="entry name" value="ADC-like"/>
    <property type="match status" value="1"/>
</dbReference>
<feature type="domain" description="Molybdopterin dinucleotide-binding" evidence="5">
    <location>
        <begin position="161"/>
        <end position="256"/>
    </location>
</feature>
<dbReference type="InterPro" id="IPR050612">
    <property type="entry name" value="Prok_Mopterin_Oxidored"/>
</dbReference>
<evidence type="ECO:0000256" key="2">
    <source>
        <dbReference type="ARBA" id="ARBA00022505"/>
    </source>
</evidence>
<evidence type="ECO:0000256" key="4">
    <source>
        <dbReference type="ARBA" id="ARBA00023002"/>
    </source>
</evidence>
<keyword evidence="2" id="KW-0500">Molybdenum</keyword>
<keyword evidence="4" id="KW-0560">Oxidoreductase</keyword>
<keyword evidence="3" id="KW-0732">Signal</keyword>
<dbReference type="GO" id="GO:0016491">
    <property type="term" value="F:oxidoreductase activity"/>
    <property type="evidence" value="ECO:0007669"/>
    <property type="project" value="UniProtKB-KW"/>
</dbReference>
<keyword evidence="1" id="KW-0408">Iron</keyword>
<keyword evidence="7" id="KW-1185">Reference proteome</keyword>
<evidence type="ECO:0000256" key="3">
    <source>
        <dbReference type="ARBA" id="ARBA00022729"/>
    </source>
</evidence>
<dbReference type="Pfam" id="PF01568">
    <property type="entry name" value="Molydop_binding"/>
    <property type="match status" value="1"/>
</dbReference>
<evidence type="ECO:0000313" key="7">
    <source>
        <dbReference type="Proteomes" id="UP000192707"/>
    </source>
</evidence>
<evidence type="ECO:0000313" key="6">
    <source>
        <dbReference type="EMBL" id="ORA11961.1"/>
    </source>
</evidence>
<dbReference type="Proteomes" id="UP000192707">
    <property type="component" value="Unassembled WGS sequence"/>
</dbReference>
<dbReference type="PANTHER" id="PTHR43742:SF9">
    <property type="entry name" value="TETRATHIONATE REDUCTASE SUBUNIT A"/>
    <property type="match status" value="1"/>
</dbReference>
<reference evidence="6 7" key="1">
    <citation type="submission" date="2016-12" db="EMBL/GenBank/DDBJ databases">
        <title>The new phylogeny of genus Mycobacterium.</title>
        <authorList>
            <person name="Tortoli E."/>
            <person name="Trovato A."/>
            <person name="Cirillo D.M."/>
        </authorList>
    </citation>
    <scope>NUCLEOTIDE SEQUENCE [LARGE SCALE GENOMIC DNA]</scope>
    <source>
        <strain evidence="6 7">DSM 45069</strain>
    </source>
</reference>
<comment type="caution">
    <text evidence="6">The sequence shown here is derived from an EMBL/GenBank/DDBJ whole genome shotgun (WGS) entry which is preliminary data.</text>
</comment>
<dbReference type="InterPro" id="IPR006657">
    <property type="entry name" value="MoPterin_dinucl-bd_dom"/>
</dbReference>
<dbReference type="Gene3D" id="2.40.40.20">
    <property type="match status" value="1"/>
</dbReference>
<dbReference type="AlphaFoldDB" id="A0A1W9ZDG2"/>
<proteinExistence type="predicted"/>
<dbReference type="EMBL" id="MVHG01000048">
    <property type="protein sequence ID" value="ORA11961.1"/>
    <property type="molecule type" value="Genomic_DNA"/>
</dbReference>
<dbReference type="InterPro" id="IPR009010">
    <property type="entry name" value="Asp_de-COase-like_dom_sf"/>
</dbReference>
<dbReference type="Gene3D" id="3.40.50.740">
    <property type="match status" value="1"/>
</dbReference>
<keyword evidence="1" id="KW-0411">Iron-sulfur</keyword>
<dbReference type="PANTHER" id="PTHR43742">
    <property type="entry name" value="TRIMETHYLAMINE-N-OXIDE REDUCTASE"/>
    <property type="match status" value="1"/>
</dbReference>
<evidence type="ECO:0000256" key="1">
    <source>
        <dbReference type="ARBA" id="ARBA00022485"/>
    </source>
</evidence>
<accession>A0A1W9ZDG2</accession>
<name>A0A1W9ZDG2_MYCAI</name>
<evidence type="ECO:0000259" key="5">
    <source>
        <dbReference type="Pfam" id="PF01568"/>
    </source>
</evidence>
<keyword evidence="1" id="KW-0479">Metal-binding</keyword>
<gene>
    <name evidence="6" type="ORF">BST14_17765</name>
</gene>
<sequence length="286" mass="30973">MLPCVGQYEREDFPLAPVASMVPPAIWATDQVIAPRGEARIEFDILDEIARRSGRGGAYAVAPLRWLAKANIRVKPRTLIDVLIRTSSAGDLYGLRRNGVSFGKLLCRYPHGKALRPDLSVGRLTDFLRTPTKKIALAPAELVSELRRLDATDGAPVNLPLRLHGLREARSQNTWMHNVLAPNRKTFTAFMNPQGAASAVVRDGYWVNVISANGSLTVAVTLTDDTSPGNFAMPHGWGHAGEWPKANEYAGVNSNILASAAPADIEALAGMSILSGIPVRVEKVRP</sequence>
<protein>
    <recommendedName>
        <fullName evidence="5">Molybdopterin dinucleotide-binding domain-containing protein</fullName>
    </recommendedName>
</protein>
<dbReference type="GO" id="GO:0043546">
    <property type="term" value="F:molybdopterin cofactor binding"/>
    <property type="evidence" value="ECO:0007669"/>
    <property type="project" value="InterPro"/>
</dbReference>
<dbReference type="SUPFAM" id="SSF53706">
    <property type="entry name" value="Formate dehydrogenase/DMSO reductase, domains 1-3"/>
    <property type="match status" value="1"/>
</dbReference>